<protein>
    <recommendedName>
        <fullName evidence="4 11">Flagellar motor switch protein FliG</fullName>
    </recommendedName>
</protein>
<evidence type="ECO:0000256" key="7">
    <source>
        <dbReference type="ARBA" id="ARBA00022779"/>
    </source>
</evidence>
<accession>A0A317MWU7</accession>
<keyword evidence="7 11" id="KW-0283">Flagellar rotation</keyword>
<evidence type="ECO:0000259" key="12">
    <source>
        <dbReference type="Pfam" id="PF01706"/>
    </source>
</evidence>
<dbReference type="GO" id="GO:0005886">
    <property type="term" value="C:plasma membrane"/>
    <property type="evidence" value="ECO:0007669"/>
    <property type="project" value="UniProtKB-SubCell"/>
</dbReference>
<dbReference type="GO" id="GO:0071973">
    <property type="term" value="P:bacterial-type flagellum-dependent cell motility"/>
    <property type="evidence" value="ECO:0007669"/>
    <property type="project" value="InterPro"/>
</dbReference>
<keyword evidence="15" id="KW-0282">Flagellum</keyword>
<dbReference type="AlphaFoldDB" id="A0A317MWU7"/>
<evidence type="ECO:0000256" key="2">
    <source>
        <dbReference type="ARBA" id="ARBA00004515"/>
    </source>
</evidence>
<sequence>MSDSAALTGTDSVAVLLMALGEEYAAEVLKQLDAREMHRLGTAMASLHSVDREQVAGIVAQFNDELVNQNQIPIDTHDFMKNVLTRAVGRDKAKTVMERILNEAGATGVEALKWMEAAAVAAGLKREHPQIIALVMSYLEAGQAAEVLNLLPEALRHDVLLRVARLDAVPTAAIGELNEVIEKQVMRNINAAASFRVGGPKRAAEMLNGLDTGVGATLLDKIKGVDEELATRIEDLMVVFDHLLNVDDRGIQNLLREISSENLLVALRGADDAVKEKILKNMSKRAAEMMRDDLESMGPVRLADVEAAQKEIMNVAKRMAEAGDLNLGQGGGGYV</sequence>
<evidence type="ECO:0000256" key="9">
    <source>
        <dbReference type="ARBA" id="ARBA00023143"/>
    </source>
</evidence>
<evidence type="ECO:0000256" key="8">
    <source>
        <dbReference type="ARBA" id="ARBA00023136"/>
    </source>
</evidence>
<feature type="domain" description="Flagellar motor switch protein FliG N-terminal" evidence="14">
    <location>
        <begin position="7"/>
        <end position="106"/>
    </location>
</feature>
<dbReference type="Pfam" id="PF14842">
    <property type="entry name" value="FliG_N"/>
    <property type="match status" value="1"/>
</dbReference>
<dbReference type="PRINTS" id="PR00954">
    <property type="entry name" value="FLGMOTORFLIG"/>
</dbReference>
<feature type="domain" description="Flagellar motor switch protein FliG C-terminal" evidence="12">
    <location>
        <begin position="221"/>
        <end position="327"/>
    </location>
</feature>
<evidence type="ECO:0000259" key="13">
    <source>
        <dbReference type="Pfam" id="PF14841"/>
    </source>
</evidence>
<dbReference type="NCBIfam" id="TIGR00207">
    <property type="entry name" value="fliG"/>
    <property type="match status" value="1"/>
</dbReference>
<dbReference type="InterPro" id="IPR032779">
    <property type="entry name" value="FliG_M"/>
</dbReference>
<dbReference type="InterPro" id="IPR028263">
    <property type="entry name" value="FliG_N"/>
</dbReference>
<evidence type="ECO:0000256" key="5">
    <source>
        <dbReference type="ARBA" id="ARBA00022475"/>
    </source>
</evidence>
<dbReference type="InterPro" id="IPR023087">
    <property type="entry name" value="Flg_Motor_Flig_C"/>
</dbReference>
<keyword evidence="15" id="KW-0966">Cell projection</keyword>
<dbReference type="InterPro" id="IPR000090">
    <property type="entry name" value="Flg_Motor_Flig"/>
</dbReference>
<evidence type="ECO:0000313" key="16">
    <source>
        <dbReference type="Proteomes" id="UP000246569"/>
    </source>
</evidence>
<reference evidence="15 16" key="1">
    <citation type="submission" date="2018-05" db="EMBL/GenBank/DDBJ databases">
        <title>Genomic Encyclopedia of Type Strains, Phase IV (KMG-IV): sequencing the most valuable type-strain genomes for metagenomic binning, comparative biology and taxonomic classification.</title>
        <authorList>
            <person name="Goeker M."/>
        </authorList>
    </citation>
    <scope>NUCLEOTIDE SEQUENCE [LARGE SCALE GENOMIC DNA]</scope>
    <source>
        <strain evidence="15 16">DSM 23606</strain>
    </source>
</reference>
<dbReference type="Gene3D" id="1.10.220.30">
    <property type="match status" value="3"/>
</dbReference>
<comment type="similarity">
    <text evidence="3 11">Belongs to the FliG family.</text>
</comment>
<evidence type="ECO:0000256" key="11">
    <source>
        <dbReference type="PIRNR" id="PIRNR003161"/>
    </source>
</evidence>
<dbReference type="InterPro" id="IPR011002">
    <property type="entry name" value="FliG_a-hlx"/>
</dbReference>
<dbReference type="RefSeq" id="WP_110017787.1">
    <property type="nucleotide sequence ID" value="NZ_QGTJ01000003.1"/>
</dbReference>
<evidence type="ECO:0000256" key="4">
    <source>
        <dbReference type="ARBA" id="ARBA00021870"/>
    </source>
</evidence>
<gene>
    <name evidence="15" type="ORF">C7443_103206</name>
</gene>
<feature type="domain" description="Flagellar motor switch protein FliG middle" evidence="13">
    <location>
        <begin position="119"/>
        <end position="189"/>
    </location>
</feature>
<comment type="subcellular location">
    <subcellularLocation>
        <location evidence="1 11">Bacterial flagellum basal body</location>
    </subcellularLocation>
    <subcellularLocation>
        <location evidence="2 11">Cell inner membrane</location>
        <topology evidence="2 11">Peripheral membrane protein</topology>
        <orientation evidence="2 11">Cytoplasmic side</orientation>
    </subcellularLocation>
</comment>
<dbReference type="Proteomes" id="UP000246569">
    <property type="component" value="Unassembled WGS sequence"/>
</dbReference>
<evidence type="ECO:0000256" key="3">
    <source>
        <dbReference type="ARBA" id="ARBA00010299"/>
    </source>
</evidence>
<keyword evidence="9 11" id="KW-0975">Bacterial flagellum</keyword>
<dbReference type="FunFam" id="1.10.220.30:FF:000001">
    <property type="entry name" value="Flagellar motor switch protein FliG"/>
    <property type="match status" value="1"/>
</dbReference>
<evidence type="ECO:0000256" key="10">
    <source>
        <dbReference type="ARBA" id="ARBA00025598"/>
    </source>
</evidence>
<keyword evidence="11" id="KW-0997">Cell inner membrane</keyword>
<keyword evidence="8 11" id="KW-0472">Membrane</keyword>
<dbReference type="GO" id="GO:0003774">
    <property type="term" value="F:cytoskeletal motor activity"/>
    <property type="evidence" value="ECO:0007669"/>
    <property type="project" value="InterPro"/>
</dbReference>
<dbReference type="PIRSF" id="PIRSF003161">
    <property type="entry name" value="FliG"/>
    <property type="match status" value="1"/>
</dbReference>
<keyword evidence="5 11" id="KW-1003">Cell membrane</keyword>
<dbReference type="PANTHER" id="PTHR30534">
    <property type="entry name" value="FLAGELLAR MOTOR SWITCH PROTEIN FLIG"/>
    <property type="match status" value="1"/>
</dbReference>
<keyword evidence="15" id="KW-0969">Cilium</keyword>
<dbReference type="GO" id="GO:0009425">
    <property type="term" value="C:bacterial-type flagellum basal body"/>
    <property type="evidence" value="ECO:0007669"/>
    <property type="project" value="UniProtKB-SubCell"/>
</dbReference>
<comment type="function">
    <text evidence="10 11">FliG is one of three proteins (FliG, FliN, FliM) that forms the rotor-mounted switch complex (C ring), located at the base of the basal body. This complex interacts with the CheY and CheZ chemotaxis proteins, in addition to contacting components of the motor that determine the direction of flagellar rotation.</text>
</comment>
<evidence type="ECO:0000256" key="1">
    <source>
        <dbReference type="ARBA" id="ARBA00004117"/>
    </source>
</evidence>
<dbReference type="PANTHER" id="PTHR30534:SF0">
    <property type="entry name" value="FLAGELLAR MOTOR SWITCH PROTEIN FLIG"/>
    <property type="match status" value="1"/>
</dbReference>
<organism evidence="15 16">
    <name type="scientific">Plasticicumulans acidivorans</name>
    <dbReference type="NCBI Taxonomy" id="886464"/>
    <lineage>
        <taxon>Bacteria</taxon>
        <taxon>Pseudomonadati</taxon>
        <taxon>Pseudomonadota</taxon>
        <taxon>Gammaproteobacteria</taxon>
        <taxon>Candidatus Competibacteraceae</taxon>
        <taxon>Plasticicumulans</taxon>
    </lineage>
</organism>
<name>A0A317MWU7_9GAMM</name>
<dbReference type="Pfam" id="PF14841">
    <property type="entry name" value="FliG_M"/>
    <property type="match status" value="1"/>
</dbReference>
<keyword evidence="16" id="KW-1185">Reference proteome</keyword>
<dbReference type="OrthoDB" id="9780302at2"/>
<dbReference type="EMBL" id="QGTJ01000003">
    <property type="protein sequence ID" value="PWV63281.1"/>
    <property type="molecule type" value="Genomic_DNA"/>
</dbReference>
<dbReference type="SUPFAM" id="SSF48029">
    <property type="entry name" value="FliG"/>
    <property type="match status" value="2"/>
</dbReference>
<dbReference type="Pfam" id="PF01706">
    <property type="entry name" value="FliG_C"/>
    <property type="match status" value="1"/>
</dbReference>
<evidence type="ECO:0000259" key="14">
    <source>
        <dbReference type="Pfam" id="PF14842"/>
    </source>
</evidence>
<evidence type="ECO:0000313" key="15">
    <source>
        <dbReference type="EMBL" id="PWV63281.1"/>
    </source>
</evidence>
<evidence type="ECO:0000256" key="6">
    <source>
        <dbReference type="ARBA" id="ARBA00022500"/>
    </source>
</evidence>
<comment type="caution">
    <text evidence="15">The sequence shown here is derived from an EMBL/GenBank/DDBJ whole genome shotgun (WGS) entry which is preliminary data.</text>
</comment>
<dbReference type="GO" id="GO:0006935">
    <property type="term" value="P:chemotaxis"/>
    <property type="evidence" value="ECO:0007669"/>
    <property type="project" value="UniProtKB-KW"/>
</dbReference>
<keyword evidence="6 11" id="KW-0145">Chemotaxis</keyword>
<proteinExistence type="inferred from homology"/>